<feature type="compositionally biased region" description="Basic residues" evidence="1">
    <location>
        <begin position="80"/>
        <end position="92"/>
    </location>
</feature>
<protein>
    <submittedName>
        <fullName evidence="2">Uncharacterized protein</fullName>
    </submittedName>
</protein>
<organism evidence="2 3">
    <name type="scientific">Kipferlia bialata</name>
    <dbReference type="NCBI Taxonomy" id="797122"/>
    <lineage>
        <taxon>Eukaryota</taxon>
        <taxon>Metamonada</taxon>
        <taxon>Carpediemonas-like organisms</taxon>
        <taxon>Kipferlia</taxon>
    </lineage>
</organism>
<accession>A0A9K3GHD7</accession>
<keyword evidence="3" id="KW-1185">Reference proteome</keyword>
<evidence type="ECO:0000256" key="1">
    <source>
        <dbReference type="SAM" id="MobiDB-lite"/>
    </source>
</evidence>
<reference evidence="2 3" key="1">
    <citation type="journal article" date="2018" name="PLoS ONE">
        <title>The draft genome of Kipferlia bialata reveals reductive genome evolution in fornicate parasites.</title>
        <authorList>
            <person name="Tanifuji G."/>
            <person name="Takabayashi S."/>
            <person name="Kume K."/>
            <person name="Takagi M."/>
            <person name="Nakayama T."/>
            <person name="Kamikawa R."/>
            <person name="Inagaki Y."/>
            <person name="Hashimoto T."/>
        </authorList>
    </citation>
    <scope>NUCLEOTIDE SEQUENCE [LARGE SCALE GENOMIC DNA]</scope>
    <source>
        <strain evidence="2">NY0173</strain>
    </source>
</reference>
<feature type="compositionally biased region" description="Polar residues" evidence="1">
    <location>
        <begin position="23"/>
        <end position="38"/>
    </location>
</feature>
<name>A0A9K3GHD7_9EUKA</name>
<feature type="compositionally biased region" description="Basic residues" evidence="1">
    <location>
        <begin position="131"/>
        <end position="144"/>
    </location>
</feature>
<comment type="caution">
    <text evidence="2">The sequence shown here is derived from an EMBL/GenBank/DDBJ whole genome shotgun (WGS) entry which is preliminary data.</text>
</comment>
<dbReference type="AlphaFoldDB" id="A0A9K3GHD7"/>
<evidence type="ECO:0000313" key="2">
    <source>
        <dbReference type="EMBL" id="GIQ82737.1"/>
    </source>
</evidence>
<feature type="region of interest" description="Disordered" evidence="1">
    <location>
        <begin position="23"/>
        <end position="144"/>
    </location>
</feature>
<dbReference type="Proteomes" id="UP000265618">
    <property type="component" value="Unassembled WGS sequence"/>
</dbReference>
<proteinExistence type="predicted"/>
<evidence type="ECO:0000313" key="3">
    <source>
        <dbReference type="Proteomes" id="UP000265618"/>
    </source>
</evidence>
<dbReference type="EMBL" id="BDIP01000796">
    <property type="protein sequence ID" value="GIQ82737.1"/>
    <property type="molecule type" value="Genomic_DNA"/>
</dbReference>
<sequence>MLQRANACVHRPTVPELFVDHTVQQSTPPTLPSRTPKTQAEGEREFVSELPSKGTAKKRVGRVSSLSLDTDMGETDQTPSRKRAWFGKRRPRPIGNSVISPSGPVTPDAQTVGSRRFGTRIPTPFKVQHSPGRRAIRGINKRGR</sequence>
<gene>
    <name evidence="2" type="ORF">KIPB_003928</name>
</gene>